<evidence type="ECO:0000313" key="2">
    <source>
        <dbReference type="EnsemblPlants" id="Solyc09g083300.2.1"/>
    </source>
</evidence>
<keyword evidence="3" id="KW-1185">Reference proteome</keyword>
<feature type="region of interest" description="Disordered" evidence="1">
    <location>
        <begin position="66"/>
        <end position="89"/>
    </location>
</feature>
<dbReference type="AlphaFoldDB" id="A0A3Q7I8L6"/>
<reference evidence="2" key="1">
    <citation type="journal article" date="2012" name="Nature">
        <title>The tomato genome sequence provides insights into fleshy fruit evolution.</title>
        <authorList>
            <consortium name="Tomato Genome Consortium"/>
        </authorList>
    </citation>
    <scope>NUCLEOTIDE SEQUENCE [LARGE SCALE GENOMIC DNA]</scope>
    <source>
        <strain evidence="2">cv. Heinz 1706</strain>
    </source>
</reference>
<accession>A0A3Q7I8L6</accession>
<evidence type="ECO:0000256" key="1">
    <source>
        <dbReference type="SAM" id="MobiDB-lite"/>
    </source>
</evidence>
<proteinExistence type="predicted"/>
<evidence type="ECO:0000313" key="3">
    <source>
        <dbReference type="Proteomes" id="UP000004994"/>
    </source>
</evidence>
<sequence length="199" mass="22633">MDDLSKRQARMKNPSIFNDVVDLNKGNTHPGSLTQHNQQIKGDQPRSSSVHLLSVKATQLNQEVESSVYVDDSSKSDSISNKDTSIEPFNRKNDLSKARAVNEDHHLWFTLIACDKQDVNKPSSYIKKYLAQKLSLQSEDEVELRMLGMLIRPELPLKHLEKLWLRVAPHSAKNSITVEASAQEFVMVLKYSRSHPKLN</sequence>
<organism evidence="2">
    <name type="scientific">Solanum lycopersicum</name>
    <name type="common">Tomato</name>
    <name type="synonym">Lycopersicon esculentum</name>
    <dbReference type="NCBI Taxonomy" id="4081"/>
    <lineage>
        <taxon>Eukaryota</taxon>
        <taxon>Viridiplantae</taxon>
        <taxon>Streptophyta</taxon>
        <taxon>Embryophyta</taxon>
        <taxon>Tracheophyta</taxon>
        <taxon>Spermatophyta</taxon>
        <taxon>Magnoliopsida</taxon>
        <taxon>eudicotyledons</taxon>
        <taxon>Gunneridae</taxon>
        <taxon>Pentapetalae</taxon>
        <taxon>asterids</taxon>
        <taxon>lamiids</taxon>
        <taxon>Solanales</taxon>
        <taxon>Solanaceae</taxon>
        <taxon>Solanoideae</taxon>
        <taxon>Solaneae</taxon>
        <taxon>Solanum</taxon>
        <taxon>Solanum subgen. Lycopersicon</taxon>
    </lineage>
</organism>
<dbReference type="STRING" id="4081.A0A3Q7I8L6"/>
<reference evidence="2" key="2">
    <citation type="submission" date="2019-01" db="UniProtKB">
        <authorList>
            <consortium name="EnsemblPlants"/>
        </authorList>
    </citation>
    <scope>IDENTIFICATION</scope>
    <source>
        <strain evidence="2">cv. Heinz 1706</strain>
    </source>
</reference>
<dbReference type="InParanoid" id="A0A3Q7I8L6"/>
<dbReference type="PaxDb" id="4081-Solyc09g083300.1.1"/>
<name>A0A3Q7I8L6_SOLLC</name>
<dbReference type="Proteomes" id="UP000004994">
    <property type="component" value="Chromosome 9"/>
</dbReference>
<dbReference type="Gramene" id="Solyc09g083300.2.1">
    <property type="protein sequence ID" value="Solyc09g083300.2.1"/>
    <property type="gene ID" value="Solyc09g083300.2"/>
</dbReference>
<dbReference type="InterPro" id="IPR044807">
    <property type="entry name" value="DRIP1-like"/>
</dbReference>
<feature type="compositionally biased region" description="Low complexity" evidence="1">
    <location>
        <begin position="66"/>
        <end position="83"/>
    </location>
</feature>
<dbReference type="EnsemblPlants" id="Solyc09g083300.2.1">
    <property type="protein sequence ID" value="Solyc09g083300.2.1"/>
    <property type="gene ID" value="Solyc09g083300.2"/>
</dbReference>
<dbReference type="PANTHER" id="PTHR46293:SF11">
    <property type="entry name" value="E3 UBIQUITIN PROTEIN LIGASE DRIP1-LIKE"/>
    <property type="match status" value="1"/>
</dbReference>
<dbReference type="PANTHER" id="PTHR46293">
    <property type="entry name" value="E3 UBIQUITIN PROTEIN LIGASE DRIP1"/>
    <property type="match status" value="1"/>
</dbReference>
<feature type="region of interest" description="Disordered" evidence="1">
    <location>
        <begin position="1"/>
        <end position="50"/>
    </location>
</feature>
<feature type="compositionally biased region" description="Polar residues" evidence="1">
    <location>
        <begin position="25"/>
        <end position="50"/>
    </location>
</feature>
<dbReference type="GO" id="GO:0004842">
    <property type="term" value="F:ubiquitin-protein transferase activity"/>
    <property type="evidence" value="ECO:0007669"/>
    <property type="project" value="InterPro"/>
</dbReference>
<protein>
    <submittedName>
        <fullName evidence="2">Uncharacterized protein</fullName>
    </submittedName>
</protein>